<dbReference type="PANTHER" id="PTHR24292:SF100">
    <property type="entry name" value="CYTOCHROME P450 6A16, ISOFORM B-RELATED"/>
    <property type="match status" value="1"/>
</dbReference>
<dbReference type="InterPro" id="IPR036396">
    <property type="entry name" value="Cyt_P450_sf"/>
</dbReference>
<dbReference type="PANTHER" id="PTHR24292">
    <property type="entry name" value="CYTOCHROME P450"/>
    <property type="match status" value="1"/>
</dbReference>
<evidence type="ECO:0000256" key="13">
    <source>
        <dbReference type="PIRSR" id="PIRSR602401-1"/>
    </source>
</evidence>
<keyword evidence="9 14" id="KW-0560">Oxidoreductase</keyword>
<dbReference type="GO" id="GO:0005506">
    <property type="term" value="F:iron ion binding"/>
    <property type="evidence" value="ECO:0007669"/>
    <property type="project" value="InterPro"/>
</dbReference>
<protein>
    <recommendedName>
        <fullName evidence="17">Cytochrome P450</fullName>
    </recommendedName>
</protein>
<evidence type="ECO:0000256" key="8">
    <source>
        <dbReference type="ARBA" id="ARBA00022848"/>
    </source>
</evidence>
<comment type="similarity">
    <text evidence="4 14">Belongs to the cytochrome P450 family.</text>
</comment>
<evidence type="ECO:0000313" key="16">
    <source>
        <dbReference type="Proteomes" id="UP001153620"/>
    </source>
</evidence>
<reference evidence="15" key="2">
    <citation type="submission" date="2022-10" db="EMBL/GenBank/DDBJ databases">
        <authorList>
            <consortium name="ENA_rothamsted_submissions"/>
            <consortium name="culmorum"/>
            <person name="King R."/>
        </authorList>
    </citation>
    <scope>NUCLEOTIDE SEQUENCE</scope>
</reference>
<keyword evidence="16" id="KW-1185">Reference proteome</keyword>
<accession>A0A9P0J8N8</accession>
<dbReference type="PRINTS" id="PR00463">
    <property type="entry name" value="EP450I"/>
</dbReference>
<keyword evidence="11 14" id="KW-0503">Monooxygenase</keyword>
<dbReference type="PROSITE" id="PS00086">
    <property type="entry name" value="CYTOCHROME_P450"/>
    <property type="match status" value="1"/>
</dbReference>
<evidence type="ECO:0000313" key="15">
    <source>
        <dbReference type="EMBL" id="CAH1726896.1"/>
    </source>
</evidence>
<evidence type="ECO:0000256" key="3">
    <source>
        <dbReference type="ARBA" id="ARBA00004406"/>
    </source>
</evidence>
<dbReference type="Proteomes" id="UP001153620">
    <property type="component" value="Chromosome 3"/>
</dbReference>
<comment type="subcellular location">
    <subcellularLocation>
        <location evidence="3">Endoplasmic reticulum membrane</location>
        <topology evidence="3">Peripheral membrane protein</topology>
    </subcellularLocation>
    <subcellularLocation>
        <location evidence="2">Microsome membrane</location>
        <topology evidence="2">Peripheral membrane protein</topology>
    </subcellularLocation>
</comment>
<comment type="cofactor">
    <cofactor evidence="1 13">
        <name>heme</name>
        <dbReference type="ChEBI" id="CHEBI:30413"/>
    </cofactor>
</comment>
<dbReference type="GO" id="GO:0016705">
    <property type="term" value="F:oxidoreductase activity, acting on paired donors, with incorporation or reduction of molecular oxygen"/>
    <property type="evidence" value="ECO:0007669"/>
    <property type="project" value="InterPro"/>
</dbReference>
<dbReference type="SUPFAM" id="SSF48264">
    <property type="entry name" value="Cytochrome P450"/>
    <property type="match status" value="1"/>
</dbReference>
<keyword evidence="5 13" id="KW-0349">Heme</keyword>
<dbReference type="GO" id="GO:0020037">
    <property type="term" value="F:heme binding"/>
    <property type="evidence" value="ECO:0007669"/>
    <property type="project" value="InterPro"/>
</dbReference>
<evidence type="ECO:0000256" key="6">
    <source>
        <dbReference type="ARBA" id="ARBA00022723"/>
    </source>
</evidence>
<dbReference type="InterPro" id="IPR001128">
    <property type="entry name" value="Cyt_P450"/>
</dbReference>
<evidence type="ECO:0000256" key="1">
    <source>
        <dbReference type="ARBA" id="ARBA00001971"/>
    </source>
</evidence>
<keyword evidence="10 13" id="KW-0408">Iron</keyword>
<dbReference type="Gene3D" id="1.10.630.10">
    <property type="entry name" value="Cytochrome P450"/>
    <property type="match status" value="1"/>
</dbReference>
<name>A0A9P0J8N8_9DIPT</name>
<dbReference type="CDD" id="cd11056">
    <property type="entry name" value="CYP6-like"/>
    <property type="match status" value="1"/>
</dbReference>
<organism evidence="15 16">
    <name type="scientific">Chironomus riparius</name>
    <dbReference type="NCBI Taxonomy" id="315576"/>
    <lineage>
        <taxon>Eukaryota</taxon>
        <taxon>Metazoa</taxon>
        <taxon>Ecdysozoa</taxon>
        <taxon>Arthropoda</taxon>
        <taxon>Hexapoda</taxon>
        <taxon>Insecta</taxon>
        <taxon>Pterygota</taxon>
        <taxon>Neoptera</taxon>
        <taxon>Endopterygota</taxon>
        <taxon>Diptera</taxon>
        <taxon>Nematocera</taxon>
        <taxon>Chironomoidea</taxon>
        <taxon>Chironomidae</taxon>
        <taxon>Chironominae</taxon>
        <taxon>Chironomus</taxon>
    </lineage>
</organism>
<evidence type="ECO:0000256" key="2">
    <source>
        <dbReference type="ARBA" id="ARBA00004174"/>
    </source>
</evidence>
<dbReference type="InterPro" id="IPR050476">
    <property type="entry name" value="Insect_CytP450_Detox"/>
</dbReference>
<keyword evidence="8" id="KW-0492">Microsome</keyword>
<evidence type="ECO:0008006" key="17">
    <source>
        <dbReference type="Google" id="ProtNLM"/>
    </source>
</evidence>
<evidence type="ECO:0000256" key="5">
    <source>
        <dbReference type="ARBA" id="ARBA00022617"/>
    </source>
</evidence>
<dbReference type="GO" id="GO:0005789">
    <property type="term" value="C:endoplasmic reticulum membrane"/>
    <property type="evidence" value="ECO:0007669"/>
    <property type="project" value="UniProtKB-SubCell"/>
</dbReference>
<dbReference type="FunFam" id="1.10.630.10:FF:000042">
    <property type="entry name" value="Cytochrome P450"/>
    <property type="match status" value="1"/>
</dbReference>
<dbReference type="InterPro" id="IPR002401">
    <property type="entry name" value="Cyt_P450_E_grp-I"/>
</dbReference>
<feature type="binding site" description="axial binding residue" evidence="13">
    <location>
        <position position="440"/>
    </location>
    <ligand>
        <name>heme</name>
        <dbReference type="ChEBI" id="CHEBI:30413"/>
    </ligand>
    <ligandPart>
        <name>Fe</name>
        <dbReference type="ChEBI" id="CHEBI:18248"/>
    </ligandPart>
</feature>
<dbReference type="InterPro" id="IPR017972">
    <property type="entry name" value="Cyt_P450_CS"/>
</dbReference>
<keyword evidence="6 13" id="KW-0479">Metal-binding</keyword>
<dbReference type="EMBL" id="OU895879">
    <property type="protein sequence ID" value="CAH1726896.1"/>
    <property type="molecule type" value="Genomic_DNA"/>
</dbReference>
<evidence type="ECO:0000256" key="14">
    <source>
        <dbReference type="RuleBase" id="RU000461"/>
    </source>
</evidence>
<evidence type="ECO:0000256" key="12">
    <source>
        <dbReference type="ARBA" id="ARBA00023136"/>
    </source>
</evidence>
<keyword evidence="7" id="KW-0256">Endoplasmic reticulum</keyword>
<dbReference type="GO" id="GO:0004497">
    <property type="term" value="F:monooxygenase activity"/>
    <property type="evidence" value="ECO:0007669"/>
    <property type="project" value="UniProtKB-KW"/>
</dbReference>
<dbReference type="AlphaFoldDB" id="A0A9P0J8N8"/>
<reference evidence="15" key="1">
    <citation type="submission" date="2022-01" db="EMBL/GenBank/DDBJ databases">
        <authorList>
            <person name="King R."/>
        </authorList>
    </citation>
    <scope>NUCLEOTIDE SEQUENCE</scope>
</reference>
<sequence>MTLAVVFALSIVVFGLIYFYIHKRYSFLEEHGFLHEKPRFPFGNMHGAGKKFHPIQIFQRGYKKFKNQAPAFGQYFFLAHNIVLTDLDVIKDVMIKSFDVFHNRGLFHSKEHDPLTAHLLTLEDQDWRNMRMKLSPTFTSGKMKVMFHTVLDVSKYMIKTLEAKSNLDTVEIKEVLAQFTTDVIGNIAFGLEMKAIDNPDSNFRLMGRKIFGRNSNFLIRLFFLTSFRDLAKNLRLKLLPNEVSEFFRGIVRETVEYRTQNKIERNDFLDLLLKVKEGQSDEDILTIDQIAAQCFLFFIAGFETSSSTATFVLYNLVQHPEIQEKVKNEIETIVAKYDNKVTYDGIVEMKYLQMVIDESLRMFPPVPQIIRKPSRDYKIPGSDLVIPKGSLVIIPNYSIHNDPENYPEPDKFDPERFSEENKLKRHPMTFLPFGDGPRNCIGFRFGLMQTKIALVQLLLNFKFSTTPQTPTHLEIDPSIATLSSLNDIVLKVEKI</sequence>
<dbReference type="Pfam" id="PF00067">
    <property type="entry name" value="p450"/>
    <property type="match status" value="1"/>
</dbReference>
<dbReference type="PRINTS" id="PR00385">
    <property type="entry name" value="P450"/>
</dbReference>
<proteinExistence type="inferred from homology"/>
<gene>
    <name evidence="15" type="ORF">CHIRRI_LOCUS9185</name>
</gene>
<evidence type="ECO:0000256" key="9">
    <source>
        <dbReference type="ARBA" id="ARBA00023002"/>
    </source>
</evidence>
<evidence type="ECO:0000256" key="10">
    <source>
        <dbReference type="ARBA" id="ARBA00023004"/>
    </source>
</evidence>
<evidence type="ECO:0000256" key="11">
    <source>
        <dbReference type="ARBA" id="ARBA00023033"/>
    </source>
</evidence>
<evidence type="ECO:0000256" key="4">
    <source>
        <dbReference type="ARBA" id="ARBA00010617"/>
    </source>
</evidence>
<keyword evidence="12" id="KW-0472">Membrane</keyword>
<evidence type="ECO:0000256" key="7">
    <source>
        <dbReference type="ARBA" id="ARBA00022824"/>
    </source>
</evidence>